<dbReference type="OrthoDB" id="798298at2"/>
<dbReference type="Pfam" id="PF00534">
    <property type="entry name" value="Glycos_transf_1"/>
    <property type="match status" value="1"/>
</dbReference>
<organism evidence="4 5">
    <name type="scientific">Flavisolibacter ginsengisoli DSM 18119</name>
    <dbReference type="NCBI Taxonomy" id="1121884"/>
    <lineage>
        <taxon>Bacteria</taxon>
        <taxon>Pseudomonadati</taxon>
        <taxon>Bacteroidota</taxon>
        <taxon>Chitinophagia</taxon>
        <taxon>Chitinophagales</taxon>
        <taxon>Chitinophagaceae</taxon>
        <taxon>Flavisolibacter</taxon>
    </lineage>
</organism>
<feature type="domain" description="Glycosyl transferase family 1" evidence="2">
    <location>
        <begin position="160"/>
        <end position="303"/>
    </location>
</feature>
<sequence>MKVYLFYRKSFPDNYSIEKIFDGVLFSLQNELKVTKRIVPYYSNSIYGRLKNLIWVSKNQARINHVTGDIHYVAIGLRKKNTILTIHDLNFLNRSNPFSLLIYYLLWIKWPVKKAKVITVISEATKQDLLNRVAIPESKIKVIPNYYNPNYTPVPKVFIKQKPRILQIGTKKNKNVIRLISALEGLSCSLIIIGKHEREIEDQLIKRKIDYKWLSNLTDDEIKIQYENCDIVSFISTFEGFGMPILEAQAIGRVVITSNISSMPEVAGNGALFVDPYNIDCIREGISKLIEDDTLRDVLINNGLENIKRFELKRIASMYHRLYQEVYDDLENEI</sequence>
<gene>
    <name evidence="4" type="ORF">SAMN02745131_03391</name>
</gene>
<accession>A0A1M5E283</accession>
<dbReference type="STRING" id="1121884.SAMN02745131_03391"/>
<dbReference type="RefSeq" id="WP_072836527.1">
    <property type="nucleotide sequence ID" value="NZ_FQUU01000017.1"/>
</dbReference>
<keyword evidence="5" id="KW-1185">Reference proteome</keyword>
<dbReference type="Pfam" id="PF13439">
    <property type="entry name" value="Glyco_transf_4"/>
    <property type="match status" value="1"/>
</dbReference>
<reference evidence="4 5" key="1">
    <citation type="submission" date="2016-11" db="EMBL/GenBank/DDBJ databases">
        <authorList>
            <person name="Jaros S."/>
            <person name="Januszkiewicz K."/>
            <person name="Wedrychowicz H."/>
        </authorList>
    </citation>
    <scope>NUCLEOTIDE SEQUENCE [LARGE SCALE GENOMIC DNA]</scope>
    <source>
        <strain evidence="4 5">DSM 18119</strain>
    </source>
</reference>
<evidence type="ECO:0000313" key="4">
    <source>
        <dbReference type="EMBL" id="SHF73244.1"/>
    </source>
</evidence>
<dbReference type="InterPro" id="IPR001296">
    <property type="entry name" value="Glyco_trans_1"/>
</dbReference>
<evidence type="ECO:0000313" key="5">
    <source>
        <dbReference type="Proteomes" id="UP000184048"/>
    </source>
</evidence>
<dbReference type="InterPro" id="IPR028098">
    <property type="entry name" value="Glyco_trans_4-like_N"/>
</dbReference>
<evidence type="ECO:0000256" key="1">
    <source>
        <dbReference type="ARBA" id="ARBA00022679"/>
    </source>
</evidence>
<dbReference type="PANTHER" id="PTHR46401:SF2">
    <property type="entry name" value="GLYCOSYLTRANSFERASE WBBK-RELATED"/>
    <property type="match status" value="1"/>
</dbReference>
<name>A0A1M5E283_9BACT</name>
<dbReference type="EMBL" id="FQUU01000017">
    <property type="protein sequence ID" value="SHF73244.1"/>
    <property type="molecule type" value="Genomic_DNA"/>
</dbReference>
<dbReference type="SUPFAM" id="SSF53756">
    <property type="entry name" value="UDP-Glycosyltransferase/glycogen phosphorylase"/>
    <property type="match status" value="1"/>
</dbReference>
<dbReference type="Proteomes" id="UP000184048">
    <property type="component" value="Unassembled WGS sequence"/>
</dbReference>
<keyword evidence="1 4" id="KW-0808">Transferase</keyword>
<dbReference type="Gene3D" id="3.40.50.2000">
    <property type="entry name" value="Glycogen Phosphorylase B"/>
    <property type="match status" value="2"/>
</dbReference>
<evidence type="ECO:0000259" key="2">
    <source>
        <dbReference type="Pfam" id="PF00534"/>
    </source>
</evidence>
<evidence type="ECO:0000259" key="3">
    <source>
        <dbReference type="Pfam" id="PF13439"/>
    </source>
</evidence>
<dbReference type="GO" id="GO:0016757">
    <property type="term" value="F:glycosyltransferase activity"/>
    <property type="evidence" value="ECO:0007669"/>
    <property type="project" value="InterPro"/>
</dbReference>
<proteinExistence type="predicted"/>
<dbReference type="AlphaFoldDB" id="A0A1M5E283"/>
<feature type="domain" description="Glycosyltransferase subfamily 4-like N-terminal" evidence="3">
    <location>
        <begin position="56"/>
        <end position="148"/>
    </location>
</feature>
<dbReference type="PANTHER" id="PTHR46401">
    <property type="entry name" value="GLYCOSYLTRANSFERASE WBBK-RELATED"/>
    <property type="match status" value="1"/>
</dbReference>
<dbReference type="CDD" id="cd03809">
    <property type="entry name" value="GT4_MtfB-like"/>
    <property type="match status" value="1"/>
</dbReference>
<protein>
    <submittedName>
        <fullName evidence="4">Glycosyltransferase involved in cell wall bisynthesis</fullName>
    </submittedName>
</protein>